<proteinExistence type="predicted"/>
<dbReference type="Pfam" id="PF00092">
    <property type="entry name" value="VWA"/>
    <property type="match status" value="1"/>
</dbReference>
<dbReference type="Pfam" id="PF12034">
    <property type="entry name" value="YfbK_C"/>
    <property type="match status" value="1"/>
</dbReference>
<dbReference type="AlphaFoldDB" id="A0A419WWS7"/>
<gene>
    <name evidence="2" type="ORF">BXY64_2918</name>
</gene>
<dbReference type="CDD" id="cd01465">
    <property type="entry name" value="vWA_subgroup"/>
    <property type="match status" value="1"/>
</dbReference>
<dbReference type="SUPFAM" id="SSF53300">
    <property type="entry name" value="vWA-like"/>
    <property type="match status" value="1"/>
</dbReference>
<dbReference type="InterPro" id="IPR008969">
    <property type="entry name" value="CarboxyPept-like_regulatory"/>
</dbReference>
<dbReference type="Pfam" id="PF13715">
    <property type="entry name" value="CarbopepD_reg_2"/>
    <property type="match status" value="1"/>
</dbReference>
<dbReference type="SMART" id="SM00327">
    <property type="entry name" value="VWA"/>
    <property type="match status" value="1"/>
</dbReference>
<dbReference type="Gene3D" id="3.40.50.410">
    <property type="entry name" value="von Willebrand factor, type A domain"/>
    <property type="match status" value="1"/>
</dbReference>
<dbReference type="SUPFAM" id="SSF49464">
    <property type="entry name" value="Carboxypeptidase regulatory domain-like"/>
    <property type="match status" value="1"/>
</dbReference>
<organism evidence="2 3">
    <name type="scientific">Marinifilum flexuosum</name>
    <dbReference type="NCBI Taxonomy" id="1117708"/>
    <lineage>
        <taxon>Bacteria</taxon>
        <taxon>Pseudomonadati</taxon>
        <taxon>Bacteroidota</taxon>
        <taxon>Bacteroidia</taxon>
        <taxon>Marinilabiliales</taxon>
        <taxon>Marinifilaceae</taxon>
    </lineage>
</organism>
<dbReference type="InterPro" id="IPR002035">
    <property type="entry name" value="VWF_A"/>
</dbReference>
<dbReference type="Gene3D" id="2.60.40.1120">
    <property type="entry name" value="Carboxypeptidase-like, regulatory domain"/>
    <property type="match status" value="1"/>
</dbReference>
<dbReference type="PANTHER" id="PTHR10166:SF37">
    <property type="entry name" value="STOLID, ISOFORM H"/>
    <property type="match status" value="1"/>
</dbReference>
<accession>A0A419WWS7</accession>
<protein>
    <submittedName>
        <fullName evidence="2">Ca-activated chloride channel family protein</fullName>
    </submittedName>
</protein>
<dbReference type="PANTHER" id="PTHR10166">
    <property type="entry name" value="VOLTAGE-DEPENDENT CALCIUM CHANNEL SUBUNIT ALPHA-2/DELTA-RELATED"/>
    <property type="match status" value="1"/>
</dbReference>
<evidence type="ECO:0000313" key="3">
    <source>
        <dbReference type="Proteomes" id="UP000284531"/>
    </source>
</evidence>
<dbReference type="InterPro" id="IPR036465">
    <property type="entry name" value="vWFA_dom_sf"/>
</dbReference>
<evidence type="ECO:0000259" key="1">
    <source>
        <dbReference type="PROSITE" id="PS50234"/>
    </source>
</evidence>
<dbReference type="InterPro" id="IPR051173">
    <property type="entry name" value="Ca_channel_alpha-2/delta"/>
</dbReference>
<dbReference type="EMBL" id="RAPQ01000010">
    <property type="protein sequence ID" value="RKD99933.1"/>
    <property type="molecule type" value="Genomic_DNA"/>
</dbReference>
<sequence length="638" mass="70906">MEFILALHPNDKDEQKSLKNRIMRAITLLLGLLGILISTSLSAKTINGVVTDESNLAIPGVSIVIKGTTNGTSTNIDGKYTIEVNKGDILIYSFVGMITQEIEVKDQSIMNISMQAEQIGVDEVIVVGYGKKTQKSFSGSVAGIRIRGKSSRRGKRNAMTFCNYEMMPDRYYNTEGYSTINENNYKNAVESPVSTFSIDVDAASYSNVRRFLTNGEKPPIDAVRIEEMINYFNYNYEQPNGEHPFAIHHEIAKCPWNKENLLLHIGLQGKKIETENLPASNLVFLLDVSGSMNSQNKLPLLKKAFKLLVNQLRPEDKVAIVIYAGSSGLVLPSTNGTEKEEILNALNKLNAGGSTAGASGLKLAYQTARENFIDGGNNRIILATDGDFNVGISSNAEMERLIEKERNNGVFISVLGFGMGNYKDDKMEIIADKGNGNYSYIDNILEAKKVLVNEFGGTLHTIAKDVKIQIEFNPAIVEEYRLIGYENRMLNKEDFDDDQKDAGELGSGHNATALYEIKLAKRKKKDQNLKYQDTKLNAKALSKNEIASVKFRYKNPKGRKSILITEEIPMDVSSAQTISENFQFSAAVAGFGLLLRQSKHKGNCNYKMLIDLAQNSKGQDMEGYRSEFIRLMKLAKHL</sequence>
<dbReference type="InterPro" id="IPR021908">
    <property type="entry name" value="YfbK_C"/>
</dbReference>
<feature type="domain" description="VWFA" evidence="1">
    <location>
        <begin position="281"/>
        <end position="462"/>
    </location>
</feature>
<reference evidence="2 3" key="1">
    <citation type="submission" date="2018-09" db="EMBL/GenBank/DDBJ databases">
        <title>Genomic Encyclopedia of Archaeal and Bacterial Type Strains, Phase II (KMG-II): from individual species to whole genera.</title>
        <authorList>
            <person name="Goeker M."/>
        </authorList>
    </citation>
    <scope>NUCLEOTIDE SEQUENCE [LARGE SCALE GENOMIC DNA]</scope>
    <source>
        <strain evidence="2 3">DSM 21950</strain>
    </source>
</reference>
<keyword evidence="3" id="KW-1185">Reference proteome</keyword>
<name>A0A419WWS7_9BACT</name>
<dbReference type="Proteomes" id="UP000284531">
    <property type="component" value="Unassembled WGS sequence"/>
</dbReference>
<comment type="caution">
    <text evidence="2">The sequence shown here is derived from an EMBL/GenBank/DDBJ whole genome shotgun (WGS) entry which is preliminary data.</text>
</comment>
<dbReference type="Pfam" id="PF12450">
    <property type="entry name" value="vWF_A"/>
    <property type="match status" value="1"/>
</dbReference>
<evidence type="ECO:0000313" key="2">
    <source>
        <dbReference type="EMBL" id="RKD99933.1"/>
    </source>
</evidence>
<dbReference type="InterPro" id="IPR022156">
    <property type="entry name" value="Uncharacterised_YfbK_N"/>
</dbReference>
<dbReference type="PROSITE" id="PS50234">
    <property type="entry name" value="VWFA"/>
    <property type="match status" value="1"/>
</dbReference>